<accession>A0A6G0VU86</accession>
<sequence length="122" mass="14161">IGWSLHLKNKLKNKSPTKTLGHSGVSSILGDDIENLLEDWVLTCAEMEFPIDQVKLFRLYQNHNTFCSDTTKHHKNNEIKLHLEFIEKNIDFNLLKEFKIANIGGYEWDVDIKALKCYNNAN</sequence>
<evidence type="ECO:0000313" key="2">
    <source>
        <dbReference type="Proteomes" id="UP000478052"/>
    </source>
</evidence>
<protein>
    <submittedName>
        <fullName evidence="1">Jerky-like</fullName>
    </submittedName>
</protein>
<organism evidence="1 2">
    <name type="scientific">Aphis craccivora</name>
    <name type="common">Cowpea aphid</name>
    <dbReference type="NCBI Taxonomy" id="307492"/>
    <lineage>
        <taxon>Eukaryota</taxon>
        <taxon>Metazoa</taxon>
        <taxon>Ecdysozoa</taxon>
        <taxon>Arthropoda</taxon>
        <taxon>Hexapoda</taxon>
        <taxon>Insecta</taxon>
        <taxon>Pterygota</taxon>
        <taxon>Neoptera</taxon>
        <taxon>Paraneoptera</taxon>
        <taxon>Hemiptera</taxon>
        <taxon>Sternorrhyncha</taxon>
        <taxon>Aphidomorpha</taxon>
        <taxon>Aphidoidea</taxon>
        <taxon>Aphididae</taxon>
        <taxon>Aphidini</taxon>
        <taxon>Aphis</taxon>
        <taxon>Aphis</taxon>
    </lineage>
</organism>
<proteinExistence type="predicted"/>
<name>A0A6G0VU86_APHCR</name>
<dbReference type="Proteomes" id="UP000478052">
    <property type="component" value="Unassembled WGS sequence"/>
</dbReference>
<reference evidence="1 2" key="1">
    <citation type="submission" date="2019-08" db="EMBL/GenBank/DDBJ databases">
        <title>Whole genome of Aphis craccivora.</title>
        <authorList>
            <person name="Voronova N.V."/>
            <person name="Shulinski R.S."/>
            <person name="Bandarenka Y.V."/>
            <person name="Zhorov D.G."/>
            <person name="Warner D."/>
        </authorList>
    </citation>
    <scope>NUCLEOTIDE SEQUENCE [LARGE SCALE GENOMIC DNA]</scope>
    <source>
        <strain evidence="1">180601</strain>
        <tissue evidence="1">Whole Body</tissue>
    </source>
</reference>
<dbReference type="OrthoDB" id="4327074at2759"/>
<dbReference type="AlphaFoldDB" id="A0A6G0VU86"/>
<evidence type="ECO:0000313" key="1">
    <source>
        <dbReference type="EMBL" id="KAF0709992.1"/>
    </source>
</evidence>
<feature type="non-terminal residue" evidence="1">
    <location>
        <position position="1"/>
    </location>
</feature>
<gene>
    <name evidence="1" type="ORF">FWK35_00033469</name>
</gene>
<dbReference type="EMBL" id="VUJU01011772">
    <property type="protein sequence ID" value="KAF0709992.1"/>
    <property type="molecule type" value="Genomic_DNA"/>
</dbReference>
<keyword evidence="2" id="KW-1185">Reference proteome</keyword>
<comment type="caution">
    <text evidence="1">The sequence shown here is derived from an EMBL/GenBank/DDBJ whole genome shotgun (WGS) entry which is preliminary data.</text>
</comment>